<proteinExistence type="predicted"/>
<dbReference type="AlphaFoldDB" id="A0A6N3IPE6"/>
<organism evidence="1">
    <name type="scientific">uncultured Synechococcales cyanobacterium</name>
    <dbReference type="NCBI Taxonomy" id="1936017"/>
    <lineage>
        <taxon>Bacteria</taxon>
        <taxon>Bacillati</taxon>
        <taxon>Cyanobacteriota</taxon>
        <taxon>Cyanophyceae</taxon>
        <taxon>Synechococcales</taxon>
        <taxon>environmental samples</taxon>
    </lineage>
</organism>
<gene>
    <name evidence="1" type="ORF">AVDCRST_MAG81-5104</name>
</gene>
<reference evidence="1" key="1">
    <citation type="submission" date="2020-02" db="EMBL/GenBank/DDBJ databases">
        <authorList>
            <person name="Meier V. D."/>
        </authorList>
    </citation>
    <scope>NUCLEOTIDE SEQUENCE</scope>
    <source>
        <strain evidence="1">AVDCRST_MAG81</strain>
    </source>
</reference>
<evidence type="ECO:0000313" key="1">
    <source>
        <dbReference type="EMBL" id="CAA9590066.1"/>
    </source>
</evidence>
<sequence>MDTNLLVSSDKAFLQALDYTRKGGKILFFTEFPDEMEIPINPNLLYRWEWN</sequence>
<dbReference type="EMBL" id="CADCWO010000257">
    <property type="protein sequence ID" value="CAA9590066.1"/>
    <property type="molecule type" value="Genomic_DNA"/>
</dbReference>
<accession>A0A6N3IPE6</accession>
<protein>
    <submittedName>
        <fullName evidence="1">Uncharacterized protein</fullName>
    </submittedName>
</protein>
<name>A0A6N3IPE6_9CYAN</name>